<sequence>METCTAVAYAVHMFKWKRGLGKTGEYLRGTRRSLLPLDTPVLEKEQRQDEGQRDGDPKAAVEKRSPGESEVATKNRETEVGEHTRQTVDALKSQTRGRTLKEATDLESREDEDRPGERGGGG</sequence>
<keyword evidence="3" id="KW-1185">Reference proteome</keyword>
<dbReference type="EMBL" id="JANPWB010000008">
    <property type="protein sequence ID" value="KAJ1159652.1"/>
    <property type="molecule type" value="Genomic_DNA"/>
</dbReference>
<evidence type="ECO:0000313" key="2">
    <source>
        <dbReference type="EMBL" id="KAJ1159652.1"/>
    </source>
</evidence>
<protein>
    <submittedName>
        <fullName evidence="2">Uncharacterized protein</fullName>
    </submittedName>
</protein>
<reference evidence="2" key="1">
    <citation type="journal article" date="2022" name="bioRxiv">
        <title>Sequencing and chromosome-scale assembly of the giantPleurodeles waltlgenome.</title>
        <authorList>
            <person name="Brown T."/>
            <person name="Elewa A."/>
            <person name="Iarovenko S."/>
            <person name="Subramanian E."/>
            <person name="Araus A.J."/>
            <person name="Petzold A."/>
            <person name="Susuki M."/>
            <person name="Suzuki K.-i.T."/>
            <person name="Hayashi T."/>
            <person name="Toyoda A."/>
            <person name="Oliveira C."/>
            <person name="Osipova E."/>
            <person name="Leigh N.D."/>
            <person name="Simon A."/>
            <person name="Yun M.H."/>
        </authorList>
    </citation>
    <scope>NUCLEOTIDE SEQUENCE</scope>
    <source>
        <strain evidence="2">20211129_DDA</strain>
        <tissue evidence="2">Liver</tissue>
    </source>
</reference>
<feature type="compositionally biased region" description="Basic and acidic residues" evidence="1">
    <location>
        <begin position="41"/>
        <end position="86"/>
    </location>
</feature>
<organism evidence="2 3">
    <name type="scientific">Pleurodeles waltl</name>
    <name type="common">Iberian ribbed newt</name>
    <dbReference type="NCBI Taxonomy" id="8319"/>
    <lineage>
        <taxon>Eukaryota</taxon>
        <taxon>Metazoa</taxon>
        <taxon>Chordata</taxon>
        <taxon>Craniata</taxon>
        <taxon>Vertebrata</taxon>
        <taxon>Euteleostomi</taxon>
        <taxon>Amphibia</taxon>
        <taxon>Batrachia</taxon>
        <taxon>Caudata</taxon>
        <taxon>Salamandroidea</taxon>
        <taxon>Salamandridae</taxon>
        <taxon>Pleurodelinae</taxon>
        <taxon>Pleurodeles</taxon>
    </lineage>
</organism>
<proteinExistence type="predicted"/>
<name>A0AAV7S6T0_PLEWA</name>
<gene>
    <name evidence="2" type="ORF">NDU88_000157</name>
</gene>
<feature type="region of interest" description="Disordered" evidence="1">
    <location>
        <begin position="32"/>
        <end position="122"/>
    </location>
</feature>
<evidence type="ECO:0000313" key="3">
    <source>
        <dbReference type="Proteomes" id="UP001066276"/>
    </source>
</evidence>
<comment type="caution">
    <text evidence="2">The sequence shown here is derived from an EMBL/GenBank/DDBJ whole genome shotgun (WGS) entry which is preliminary data.</text>
</comment>
<accession>A0AAV7S6T0</accession>
<evidence type="ECO:0000256" key="1">
    <source>
        <dbReference type="SAM" id="MobiDB-lite"/>
    </source>
</evidence>
<dbReference type="Proteomes" id="UP001066276">
    <property type="component" value="Chromosome 4_2"/>
</dbReference>
<dbReference type="AlphaFoldDB" id="A0AAV7S6T0"/>
<feature type="compositionally biased region" description="Basic and acidic residues" evidence="1">
    <location>
        <begin position="99"/>
        <end position="122"/>
    </location>
</feature>